<dbReference type="Proteomes" id="UP001281147">
    <property type="component" value="Unassembled WGS sequence"/>
</dbReference>
<gene>
    <name evidence="1" type="ORF">LTR37_001920</name>
</gene>
<evidence type="ECO:0000313" key="1">
    <source>
        <dbReference type="EMBL" id="KAK3723197.1"/>
    </source>
</evidence>
<name>A0ACC3NU28_9PEZI</name>
<sequence length="1255" mass="139320">MADAIQSFLESYQQSETNHIPHLPTCCCGNAACAYLKLNQSALDGLEKDVSTAARLGKALLVRHETYIADSERERQAMTAHIEMLEDEKQVLEKKNATVIEENRSLLDQLEAINAAVSESDAHVVNLQATLQSTQQELQKLSNLAARTEWLERQLADYEREQVEWQSSIEAKEESEKCAIRRWQKAERTLAQIEEQIERIEEEAREERERHSEIVERMQRRHAVEKELDSAAGRLKGAAAAKSGGGDAPGPNVVSHFVKDILQDNSALQMGIVELREMLNNSNEEVETLRKQMQIHQPLEGGERPNKALSKRNDVREELERANSQELHVHHHYHAPATGSSATPKPQTLRRPKKKRVGALTPGHFTPPSRSGSTTPSSYFPHQSPTPSATILQQTAASIPQPVPGRHRWSMLSNQTYRSVAASSGPSSPQSTTNRTSSVYDRVFSDAGLDSSRPTTPDTEDPGSPMILPNQSKRVPPGPVRTQSTPMVTRGGINPRASRPALDAILSIEELPSLEQQASLEPNAILEVDEAGWENEEFSGTVLFPAPGLESSTTTPFSEELANPLHDQSFYRPRPLRRATSHESVLSIAAMDVHTLKARPSQLLAPYSGLGITSKAMMTGTMAHAARPVAMSRPSGNSKNVLSGMAADQRQAPVKGLGKKVGGWMFGRWGGATPEPSTAEEIGPATAKKINQALRSSFASDKPAIRAQDAAKRPKMRPPGINQAGSIGGFLPEMKTTPTAPVVKSLDRAALKSILNDKYGMTKNKRVITEIEDVPVPPAADFFTRAQRHHTELDREAMDVEDQGDVTRTQQHDPDDDAYAMGAEDQGGVALSDNDIDEEMDFLPSALGSNSSSDRMEAISMYHQTPFEQIQDTTNLWTLPVAPKPVKEIRGNGAHFIALLYHRSCRLITRHWGCDPQECIPDRLRRQTSYSLAVLQRLRRLASHTKQSLVLAQSLMLETWCKRINRMSPIGDHTGFSMVETELTHDNSARNKVNAFLEPRVRENLFGLMLVDVEQALEHPSVGRLAQERKRTKAHQKRERQRKLKKLATQQAQPDAEAEAKRQANMEPKREWPDGSPSYVAQRLVQRRRAEKTNKVEALERIESFNGPMNLAFRPKSAGFTNSAPVPPNKRPAVSSQPNEGSSALDSGSNRGRILVDEMDEIDHEVVYDPSIRATRHRDNELSRQMNLIGMNRDRLLREKRLNKLHTGGDSRRKHQSVAMPAERLDLNSVPSLHDIAVATSPSDLARMGQQRLPG</sequence>
<accession>A0ACC3NU28</accession>
<organism evidence="1 2">
    <name type="scientific">Vermiconidia calcicola</name>
    <dbReference type="NCBI Taxonomy" id="1690605"/>
    <lineage>
        <taxon>Eukaryota</taxon>
        <taxon>Fungi</taxon>
        <taxon>Dikarya</taxon>
        <taxon>Ascomycota</taxon>
        <taxon>Pezizomycotina</taxon>
        <taxon>Dothideomycetes</taxon>
        <taxon>Dothideomycetidae</taxon>
        <taxon>Mycosphaerellales</taxon>
        <taxon>Extremaceae</taxon>
        <taxon>Vermiconidia</taxon>
    </lineage>
</organism>
<keyword evidence="2" id="KW-1185">Reference proteome</keyword>
<proteinExistence type="predicted"/>
<protein>
    <submittedName>
        <fullName evidence="1">Uncharacterized protein</fullName>
    </submittedName>
</protein>
<evidence type="ECO:0000313" key="2">
    <source>
        <dbReference type="Proteomes" id="UP001281147"/>
    </source>
</evidence>
<comment type="caution">
    <text evidence="1">The sequence shown here is derived from an EMBL/GenBank/DDBJ whole genome shotgun (WGS) entry which is preliminary data.</text>
</comment>
<dbReference type="EMBL" id="JAUTXU010000010">
    <property type="protein sequence ID" value="KAK3723197.1"/>
    <property type="molecule type" value="Genomic_DNA"/>
</dbReference>
<reference evidence="1" key="1">
    <citation type="submission" date="2023-07" db="EMBL/GenBank/DDBJ databases">
        <title>Black Yeasts Isolated from many extreme environments.</title>
        <authorList>
            <person name="Coleine C."/>
            <person name="Stajich J.E."/>
            <person name="Selbmann L."/>
        </authorList>
    </citation>
    <scope>NUCLEOTIDE SEQUENCE</scope>
    <source>
        <strain evidence="1">CCFEE 5714</strain>
    </source>
</reference>